<accession>A0ABP8WBD5</accession>
<evidence type="ECO:0000313" key="3">
    <source>
        <dbReference type="Proteomes" id="UP001500621"/>
    </source>
</evidence>
<comment type="caution">
    <text evidence="2">The sequence shown here is derived from an EMBL/GenBank/DDBJ whole genome shotgun (WGS) entry which is preliminary data.</text>
</comment>
<evidence type="ECO:0000313" key="2">
    <source>
        <dbReference type="EMBL" id="GAA4686197.1"/>
    </source>
</evidence>
<organism evidence="2 3">
    <name type="scientific">Nocardioides nanhaiensis</name>
    <dbReference type="NCBI Taxonomy" id="1476871"/>
    <lineage>
        <taxon>Bacteria</taxon>
        <taxon>Bacillati</taxon>
        <taxon>Actinomycetota</taxon>
        <taxon>Actinomycetes</taxon>
        <taxon>Propionibacteriales</taxon>
        <taxon>Nocardioidaceae</taxon>
        <taxon>Nocardioides</taxon>
    </lineage>
</organism>
<reference evidence="3" key="1">
    <citation type="journal article" date="2019" name="Int. J. Syst. Evol. Microbiol.">
        <title>The Global Catalogue of Microorganisms (GCM) 10K type strain sequencing project: providing services to taxonomists for standard genome sequencing and annotation.</title>
        <authorList>
            <consortium name="The Broad Institute Genomics Platform"/>
            <consortium name="The Broad Institute Genome Sequencing Center for Infectious Disease"/>
            <person name="Wu L."/>
            <person name="Ma J."/>
        </authorList>
    </citation>
    <scope>NUCLEOTIDE SEQUENCE [LARGE SCALE GENOMIC DNA]</scope>
    <source>
        <strain evidence="3">JCM 18127</strain>
    </source>
</reference>
<proteinExistence type="predicted"/>
<evidence type="ECO:0000256" key="1">
    <source>
        <dbReference type="SAM" id="MobiDB-lite"/>
    </source>
</evidence>
<name>A0ABP8WBD5_9ACTN</name>
<dbReference type="InterPro" id="IPR023869">
    <property type="entry name" value="tRNA_Adeno_NH3ase_assoc_put"/>
</dbReference>
<feature type="region of interest" description="Disordered" evidence="1">
    <location>
        <begin position="1"/>
        <end position="36"/>
    </location>
</feature>
<sequence>MGGSLSMPDPASIPLAPGAPACHSGHVDTPGTDAESDDELDVAVVAYRRAGEWQVDDLVTELLDDVGAIAAGLRRVPSDDGVALALISVEEDFLVLVRVVGDSTRVLLSDVTAAEEWDVAESALTLLGLTELALDAEDEEEPVPAGDLAILADLGVSAEDLTDLLEDDELLPEEVLSEIADQLGFGELFDDWVGLAPV</sequence>
<dbReference type="Proteomes" id="UP001500621">
    <property type="component" value="Unassembled WGS sequence"/>
</dbReference>
<dbReference type="NCBIfam" id="TIGR03941">
    <property type="entry name" value="tRNA_deam_assoc"/>
    <property type="match status" value="1"/>
</dbReference>
<dbReference type="EMBL" id="BAABIM010000002">
    <property type="protein sequence ID" value="GAA4686197.1"/>
    <property type="molecule type" value="Genomic_DNA"/>
</dbReference>
<keyword evidence="3" id="KW-1185">Reference proteome</keyword>
<protein>
    <submittedName>
        <fullName evidence="2">tRNA adenosine deaminase-associated protein</fullName>
    </submittedName>
</protein>
<gene>
    <name evidence="2" type="ORF">GCM10023226_24990</name>
</gene>